<dbReference type="InterPro" id="IPR050109">
    <property type="entry name" value="HTH-type_TetR-like_transc_reg"/>
</dbReference>
<keyword evidence="1" id="KW-0805">Transcription regulation</keyword>
<sequence length="218" mass="22991">MARQESLNVSSSPARRRGGRKPTISREQILRAAEKFAPEELSIPALAGSLGVTHAGIYHYFSSRAELVAAIAAHASRQLEPPPPGPWEDWLVEVAFVLRGHFSQFASTADLAAIGTSVTFAPLVEALLRVMRDAGFTIRQAGDASELIASCALGGAVVLQRPNFDAAALVEDLQVAEDSPVHELAASAVDDDADAAFRRRLAVVVAGLKASLEAPTAS</sequence>
<feature type="domain" description="Tetracycline repressor TetR C-terminal" evidence="6">
    <location>
        <begin position="83"/>
        <end position="211"/>
    </location>
</feature>
<dbReference type="Pfam" id="PF00440">
    <property type="entry name" value="TetR_N"/>
    <property type="match status" value="1"/>
</dbReference>
<evidence type="ECO:0000256" key="2">
    <source>
        <dbReference type="ARBA" id="ARBA00023125"/>
    </source>
</evidence>
<dbReference type="InterPro" id="IPR004111">
    <property type="entry name" value="Repressor_TetR_C"/>
</dbReference>
<keyword evidence="8" id="KW-1185">Reference proteome</keyword>
<dbReference type="STRING" id="65499.SAMN04488000_12215"/>
<dbReference type="RefSeq" id="WP_089925007.1">
    <property type="nucleotide sequence ID" value="NZ_FOFV01000022.1"/>
</dbReference>
<dbReference type="GO" id="GO:0003700">
    <property type="term" value="F:DNA-binding transcription factor activity"/>
    <property type="evidence" value="ECO:0007669"/>
    <property type="project" value="TreeGrafter"/>
</dbReference>
<evidence type="ECO:0000259" key="6">
    <source>
        <dbReference type="Pfam" id="PF02909"/>
    </source>
</evidence>
<name>A0A1H9WEF7_9PSEU</name>
<dbReference type="AlphaFoldDB" id="A0A1H9WEF7"/>
<proteinExistence type="predicted"/>
<dbReference type="GO" id="GO:0000976">
    <property type="term" value="F:transcription cis-regulatory region binding"/>
    <property type="evidence" value="ECO:0007669"/>
    <property type="project" value="TreeGrafter"/>
</dbReference>
<feature type="domain" description="HTH tetR-type" evidence="5">
    <location>
        <begin position="38"/>
        <end position="71"/>
    </location>
</feature>
<feature type="region of interest" description="Disordered" evidence="4">
    <location>
        <begin position="1"/>
        <end position="24"/>
    </location>
</feature>
<dbReference type="EMBL" id="FOFV01000022">
    <property type="protein sequence ID" value="SES32225.1"/>
    <property type="molecule type" value="Genomic_DNA"/>
</dbReference>
<evidence type="ECO:0000313" key="8">
    <source>
        <dbReference type="Proteomes" id="UP000199503"/>
    </source>
</evidence>
<dbReference type="SUPFAM" id="SSF48498">
    <property type="entry name" value="Tetracyclin repressor-like, C-terminal domain"/>
    <property type="match status" value="1"/>
</dbReference>
<organism evidence="7 8">
    <name type="scientific">Lentzea albida</name>
    <dbReference type="NCBI Taxonomy" id="65499"/>
    <lineage>
        <taxon>Bacteria</taxon>
        <taxon>Bacillati</taxon>
        <taxon>Actinomycetota</taxon>
        <taxon>Actinomycetes</taxon>
        <taxon>Pseudonocardiales</taxon>
        <taxon>Pseudonocardiaceae</taxon>
        <taxon>Lentzea</taxon>
    </lineage>
</organism>
<dbReference type="Proteomes" id="UP000199503">
    <property type="component" value="Unassembled WGS sequence"/>
</dbReference>
<dbReference type="GO" id="GO:0045892">
    <property type="term" value="P:negative regulation of DNA-templated transcription"/>
    <property type="evidence" value="ECO:0007669"/>
    <property type="project" value="InterPro"/>
</dbReference>
<dbReference type="InterPro" id="IPR036271">
    <property type="entry name" value="Tet_transcr_reg_TetR-rel_C_sf"/>
</dbReference>
<dbReference type="InterPro" id="IPR009057">
    <property type="entry name" value="Homeodomain-like_sf"/>
</dbReference>
<evidence type="ECO:0000256" key="3">
    <source>
        <dbReference type="ARBA" id="ARBA00023163"/>
    </source>
</evidence>
<dbReference type="Pfam" id="PF02909">
    <property type="entry name" value="TetR_C_1"/>
    <property type="match status" value="1"/>
</dbReference>
<dbReference type="InterPro" id="IPR001647">
    <property type="entry name" value="HTH_TetR"/>
</dbReference>
<feature type="compositionally biased region" description="Polar residues" evidence="4">
    <location>
        <begin position="1"/>
        <end position="13"/>
    </location>
</feature>
<dbReference type="SUPFAM" id="SSF46689">
    <property type="entry name" value="Homeodomain-like"/>
    <property type="match status" value="1"/>
</dbReference>
<keyword evidence="3" id="KW-0804">Transcription</keyword>
<dbReference type="PANTHER" id="PTHR30055:SF151">
    <property type="entry name" value="TRANSCRIPTIONAL REGULATORY PROTEIN"/>
    <property type="match status" value="1"/>
</dbReference>
<evidence type="ECO:0000259" key="5">
    <source>
        <dbReference type="Pfam" id="PF00440"/>
    </source>
</evidence>
<protein>
    <submittedName>
        <fullName evidence="7">Transcriptional regulator, TetR family</fullName>
    </submittedName>
</protein>
<reference evidence="8" key="1">
    <citation type="submission" date="2016-10" db="EMBL/GenBank/DDBJ databases">
        <authorList>
            <person name="Varghese N."/>
            <person name="Submissions S."/>
        </authorList>
    </citation>
    <scope>NUCLEOTIDE SEQUENCE [LARGE SCALE GENOMIC DNA]</scope>
    <source>
        <strain evidence="8">DSM 44437</strain>
    </source>
</reference>
<evidence type="ECO:0000256" key="4">
    <source>
        <dbReference type="SAM" id="MobiDB-lite"/>
    </source>
</evidence>
<evidence type="ECO:0000256" key="1">
    <source>
        <dbReference type="ARBA" id="ARBA00023015"/>
    </source>
</evidence>
<keyword evidence="2" id="KW-0238">DNA-binding</keyword>
<accession>A0A1H9WEF7</accession>
<gene>
    <name evidence="7" type="ORF">SAMN04488000_12215</name>
</gene>
<dbReference type="OrthoDB" id="4539286at2"/>
<dbReference type="Gene3D" id="1.10.357.10">
    <property type="entry name" value="Tetracycline Repressor, domain 2"/>
    <property type="match status" value="1"/>
</dbReference>
<evidence type="ECO:0000313" key="7">
    <source>
        <dbReference type="EMBL" id="SES32225.1"/>
    </source>
</evidence>
<dbReference type="PANTHER" id="PTHR30055">
    <property type="entry name" value="HTH-TYPE TRANSCRIPTIONAL REGULATOR RUTR"/>
    <property type="match status" value="1"/>
</dbReference>